<keyword evidence="2" id="KW-1185">Reference proteome</keyword>
<evidence type="ECO:0000313" key="2">
    <source>
        <dbReference type="Proteomes" id="UP001203036"/>
    </source>
</evidence>
<protein>
    <submittedName>
        <fullName evidence="1">DUF1045 domain-containing protein</fullName>
    </submittedName>
</protein>
<proteinExistence type="predicted"/>
<name>A0ACC5ZSP3_9RHOB</name>
<dbReference type="Proteomes" id="UP001203036">
    <property type="component" value="Unassembled WGS sequence"/>
</dbReference>
<reference evidence="1" key="1">
    <citation type="submission" date="2022-06" db="EMBL/GenBank/DDBJ databases">
        <title>Lutimaribacter sp. EGI FJ00013, a novel bacterium isolated from a salt lake sediment enrichment.</title>
        <authorList>
            <person name="Gao L."/>
            <person name="Fang B.-Z."/>
            <person name="Li W.-J."/>
        </authorList>
    </citation>
    <scope>NUCLEOTIDE SEQUENCE</scope>
    <source>
        <strain evidence="1">EGI FJ00013</strain>
    </source>
</reference>
<accession>A0ACC5ZSP3</accession>
<comment type="caution">
    <text evidence="1">The sequence shown here is derived from an EMBL/GenBank/DDBJ whole genome shotgun (WGS) entry which is preliminary data.</text>
</comment>
<sequence>MSFTRYAIYFVPPEGGLADFGARWLGWDVGTGREAPQFNLPGLDDVTMTPRKYGFHATLKPPFRLAPGRSLVELRSAVEALATTTAPALADGLALSRLGRFLALTLDGDASAVSRVAARCVEALDDFRALAGAEDLARRRKPGLSARQDELLLRWGYPYVMEAFRFHMTLTGRLSPDQAAHWTQAVQAHLPDMPRPFRLDQIALVGERADGMFELVQRYDLRG</sequence>
<gene>
    <name evidence="1" type="ORF">M8744_04000</name>
</gene>
<organism evidence="1 2">
    <name type="scientific">Lutimaribacter degradans</name>
    <dbReference type="NCBI Taxonomy" id="2945989"/>
    <lineage>
        <taxon>Bacteria</taxon>
        <taxon>Pseudomonadati</taxon>
        <taxon>Pseudomonadota</taxon>
        <taxon>Alphaproteobacteria</taxon>
        <taxon>Rhodobacterales</taxon>
        <taxon>Roseobacteraceae</taxon>
        <taxon>Lutimaribacter</taxon>
    </lineage>
</organism>
<dbReference type="EMBL" id="JAMQGO010000001">
    <property type="protein sequence ID" value="MCM2561302.1"/>
    <property type="molecule type" value="Genomic_DNA"/>
</dbReference>
<evidence type="ECO:0000313" key="1">
    <source>
        <dbReference type="EMBL" id="MCM2561302.1"/>
    </source>
</evidence>